<sequence>MSSPGDIRVVFEYQQQFAVASADGSPEPWYSLFPRGGGFIQHPEISPEPKCLSVYHQLHCLDTIRNGYWSAYDCKDPEHHMSSAHG</sequence>
<evidence type="ECO:0000313" key="1">
    <source>
        <dbReference type="EMBL" id="KUI71899.1"/>
    </source>
</evidence>
<name>A0A194W5Z8_CYTMA</name>
<accession>A0A194W5Z8</accession>
<dbReference type="OrthoDB" id="3687641at2759"/>
<dbReference type="EMBL" id="CM003105">
    <property type="protein sequence ID" value="KUI71899.1"/>
    <property type="molecule type" value="Genomic_DNA"/>
</dbReference>
<protein>
    <submittedName>
        <fullName evidence="1">Uncharacterized protein</fullName>
    </submittedName>
</protein>
<dbReference type="Proteomes" id="UP000078559">
    <property type="component" value="Chromosome 8"/>
</dbReference>
<reference evidence="1" key="1">
    <citation type="submission" date="2014-12" db="EMBL/GenBank/DDBJ databases">
        <title>Genome Sequence of Valsa Canker Pathogens Uncovers a Specific Adaption of Colonization on Woody Bark.</title>
        <authorList>
            <person name="Yin Z."/>
            <person name="Liu H."/>
            <person name="Gao X."/>
            <person name="Li Z."/>
            <person name="Song N."/>
            <person name="Ke X."/>
            <person name="Dai Q."/>
            <person name="Wu Y."/>
            <person name="Sun Y."/>
            <person name="Xu J.-R."/>
            <person name="Kang Z.K."/>
            <person name="Wang L."/>
            <person name="Huang L."/>
        </authorList>
    </citation>
    <scope>NUCLEOTIDE SEQUENCE [LARGE SCALE GENOMIC DNA]</scope>
    <source>
        <strain evidence="1">03-8</strain>
    </source>
</reference>
<evidence type="ECO:0000313" key="2">
    <source>
        <dbReference type="Proteomes" id="UP000078559"/>
    </source>
</evidence>
<gene>
    <name evidence="1" type="ORF">VM1G_11836</name>
</gene>
<proteinExistence type="predicted"/>
<keyword evidence="2" id="KW-1185">Reference proteome</keyword>
<dbReference type="AlphaFoldDB" id="A0A194W5Z8"/>
<organism evidence="1 2">
    <name type="scientific">Cytospora mali</name>
    <name type="common">Apple Valsa canker fungus</name>
    <name type="synonym">Valsa mali</name>
    <dbReference type="NCBI Taxonomy" id="578113"/>
    <lineage>
        <taxon>Eukaryota</taxon>
        <taxon>Fungi</taxon>
        <taxon>Dikarya</taxon>
        <taxon>Ascomycota</taxon>
        <taxon>Pezizomycotina</taxon>
        <taxon>Sordariomycetes</taxon>
        <taxon>Sordariomycetidae</taxon>
        <taxon>Diaporthales</taxon>
        <taxon>Cytosporaceae</taxon>
        <taxon>Cytospora</taxon>
    </lineage>
</organism>